<accession>A0A6J4REU7</accession>
<feature type="region of interest" description="Disordered" evidence="1">
    <location>
        <begin position="206"/>
        <end position="229"/>
    </location>
</feature>
<dbReference type="AlphaFoldDB" id="A0A6J4REU7"/>
<dbReference type="Gene3D" id="3.40.50.150">
    <property type="entry name" value="Vaccinia Virus protein VP39"/>
    <property type="match status" value="1"/>
</dbReference>
<evidence type="ECO:0000313" key="2">
    <source>
        <dbReference type="EMBL" id="CAA9472017.1"/>
    </source>
</evidence>
<dbReference type="CDD" id="cd02440">
    <property type="entry name" value="AdoMet_MTases"/>
    <property type="match status" value="1"/>
</dbReference>
<gene>
    <name evidence="2" type="ORF">AVDCRST_MAG65-838</name>
</gene>
<evidence type="ECO:0000256" key="1">
    <source>
        <dbReference type="SAM" id="MobiDB-lite"/>
    </source>
</evidence>
<reference evidence="2" key="1">
    <citation type="submission" date="2020-02" db="EMBL/GenBank/DDBJ databases">
        <authorList>
            <person name="Meier V. D."/>
        </authorList>
    </citation>
    <scope>NUCLEOTIDE SEQUENCE</scope>
    <source>
        <strain evidence="2">AVDCRST_MAG65</strain>
    </source>
</reference>
<sequence>MKAYYEDVWAELGDDPPWAWEWRRGLLSREVRAGERVLDLGCGAGHFLALIRRLGAHPIGVELSERALARAHAREPAAETLLLAADGSIPLGHGSIDLVWCSEVIEHVADVGLLLNEVRRVLRPGGRLLLTTPFHGRVKGALLALTRFDAHFDPLGQHLRFFTSSSLSRTLAAARLEVVEVSAAGGLPVLRESLVARALRPGAQSLRSAASARRASSTSDVEPGLSGSR</sequence>
<dbReference type="EMBL" id="CADCVL010000141">
    <property type="protein sequence ID" value="CAA9472017.1"/>
    <property type="molecule type" value="Genomic_DNA"/>
</dbReference>
<dbReference type="SUPFAM" id="SSF53335">
    <property type="entry name" value="S-adenosyl-L-methionine-dependent methyltransferases"/>
    <property type="match status" value="1"/>
</dbReference>
<dbReference type="InterPro" id="IPR029063">
    <property type="entry name" value="SAM-dependent_MTases_sf"/>
</dbReference>
<evidence type="ECO:0008006" key="3">
    <source>
        <dbReference type="Google" id="ProtNLM"/>
    </source>
</evidence>
<proteinExistence type="predicted"/>
<organism evidence="2">
    <name type="scientific">uncultured Solirubrobacteraceae bacterium</name>
    <dbReference type="NCBI Taxonomy" id="1162706"/>
    <lineage>
        <taxon>Bacteria</taxon>
        <taxon>Bacillati</taxon>
        <taxon>Actinomycetota</taxon>
        <taxon>Thermoleophilia</taxon>
        <taxon>Solirubrobacterales</taxon>
        <taxon>Solirubrobacteraceae</taxon>
        <taxon>environmental samples</taxon>
    </lineage>
</organism>
<dbReference type="PANTHER" id="PTHR43861">
    <property type="entry name" value="TRANS-ACONITATE 2-METHYLTRANSFERASE-RELATED"/>
    <property type="match status" value="1"/>
</dbReference>
<feature type="compositionally biased region" description="Low complexity" evidence="1">
    <location>
        <begin position="207"/>
        <end position="217"/>
    </location>
</feature>
<dbReference type="Pfam" id="PF13489">
    <property type="entry name" value="Methyltransf_23"/>
    <property type="match status" value="1"/>
</dbReference>
<name>A0A6J4REU7_9ACTN</name>
<protein>
    <recommendedName>
        <fullName evidence="3">Methyltransferase type 11 domain-containing protein</fullName>
    </recommendedName>
</protein>